<dbReference type="Pfam" id="PF12389">
    <property type="entry name" value="Peptidase_M73"/>
    <property type="match status" value="1"/>
</dbReference>
<evidence type="ECO:0000313" key="3">
    <source>
        <dbReference type="Proteomes" id="UP000886883"/>
    </source>
</evidence>
<proteinExistence type="predicted"/>
<reference evidence="2" key="1">
    <citation type="journal article" date="2021" name="PeerJ">
        <title>Extensive microbial diversity within the chicken gut microbiome revealed by metagenomics and culture.</title>
        <authorList>
            <person name="Gilroy R."/>
            <person name="Ravi A."/>
            <person name="Getino M."/>
            <person name="Pursley I."/>
            <person name="Horton D.L."/>
            <person name="Alikhan N.F."/>
            <person name="Baker D."/>
            <person name="Gharbi K."/>
            <person name="Hall N."/>
            <person name="Watson M."/>
            <person name="Adriaenssens E.M."/>
            <person name="Foster-Nyarko E."/>
            <person name="Jarju S."/>
            <person name="Secka A."/>
            <person name="Antonio M."/>
            <person name="Oren A."/>
            <person name="Chaudhuri R.R."/>
            <person name="La Ragione R."/>
            <person name="Hildebrand F."/>
            <person name="Pallen M.J."/>
        </authorList>
    </citation>
    <scope>NUCLEOTIDE SEQUENCE</scope>
    <source>
        <strain evidence="2">USAMLcec3-2134</strain>
    </source>
</reference>
<dbReference type="AlphaFoldDB" id="A0A9D2SET3"/>
<feature type="chain" id="PRO_5038571588" evidence="1">
    <location>
        <begin position="26"/>
        <end position="199"/>
    </location>
</feature>
<dbReference type="InterPro" id="IPR023833">
    <property type="entry name" value="Signal_pept_SipW-depend-type"/>
</dbReference>
<organism evidence="2 3">
    <name type="scientific">Candidatus Eisenbergiella merdigallinarum</name>
    <dbReference type="NCBI Taxonomy" id="2838552"/>
    <lineage>
        <taxon>Bacteria</taxon>
        <taxon>Bacillati</taxon>
        <taxon>Bacillota</taxon>
        <taxon>Clostridia</taxon>
        <taxon>Lachnospirales</taxon>
        <taxon>Lachnospiraceae</taxon>
        <taxon>Eisenbergiella</taxon>
    </lineage>
</organism>
<evidence type="ECO:0000256" key="1">
    <source>
        <dbReference type="SAM" id="SignalP"/>
    </source>
</evidence>
<reference evidence="2" key="2">
    <citation type="submission" date="2021-04" db="EMBL/GenBank/DDBJ databases">
        <authorList>
            <person name="Gilroy R."/>
        </authorList>
    </citation>
    <scope>NUCLEOTIDE SEQUENCE</scope>
    <source>
        <strain evidence="2">USAMLcec3-2134</strain>
    </source>
</reference>
<dbReference type="EMBL" id="DWXE01000041">
    <property type="protein sequence ID" value="HJB92017.1"/>
    <property type="molecule type" value="Genomic_DNA"/>
</dbReference>
<comment type="caution">
    <text evidence="2">The sequence shown here is derived from an EMBL/GenBank/DDBJ whole genome shotgun (WGS) entry which is preliminary data.</text>
</comment>
<protein>
    <submittedName>
        <fullName evidence="2">SipW-dependent-type signal peptide-containing protein</fullName>
    </submittedName>
</protein>
<evidence type="ECO:0000313" key="2">
    <source>
        <dbReference type="EMBL" id="HJB92017.1"/>
    </source>
</evidence>
<name>A0A9D2SET3_9FIRM</name>
<sequence>MKKKIVTLSLAVALAATAVIGGTLAYFTDTEEKENIFTVGNVEIELTEPNWDASGEEEAKTVYPGEPLAKDPTVENTGANPCFVRVSVSGLDQFGDKGDIVYLTNYVEGALHEGWVDGNDGYFYWSEPLEIGETTVALFDQIKMPVGLTGNEKAEPIVVTAEAVQAQGARPGYAAVEEMTVAEIQAWFATCMPAETPAP</sequence>
<dbReference type="Proteomes" id="UP000886883">
    <property type="component" value="Unassembled WGS sequence"/>
</dbReference>
<dbReference type="InterPro" id="IPR022121">
    <property type="entry name" value="Peptidase_M73_camelysin"/>
</dbReference>
<dbReference type="NCBIfam" id="TIGR04088">
    <property type="entry name" value="cognate_SipW"/>
    <property type="match status" value="1"/>
</dbReference>
<gene>
    <name evidence="2" type="ORF">H9763_11215</name>
</gene>
<keyword evidence="1" id="KW-0732">Signal</keyword>
<feature type="signal peptide" evidence="1">
    <location>
        <begin position="1"/>
        <end position="25"/>
    </location>
</feature>
<accession>A0A9D2SET3</accession>